<proteinExistence type="predicted"/>
<comment type="caution">
    <text evidence="5">The sequence shown here is derived from an EMBL/GenBank/DDBJ whole genome shotgun (WGS) entry which is preliminary data.</text>
</comment>
<gene>
    <name evidence="5" type="ORF">A1Q1_07488</name>
</gene>
<feature type="region of interest" description="Disordered" evidence="3">
    <location>
        <begin position="322"/>
        <end position="361"/>
    </location>
</feature>
<evidence type="ECO:0000313" key="5">
    <source>
        <dbReference type="EMBL" id="EJT51307.1"/>
    </source>
</evidence>
<dbReference type="GO" id="GO:0008270">
    <property type="term" value="F:zinc ion binding"/>
    <property type="evidence" value="ECO:0007669"/>
    <property type="project" value="InterPro"/>
</dbReference>
<evidence type="ECO:0000259" key="4">
    <source>
        <dbReference type="PROSITE" id="PS51068"/>
    </source>
</evidence>
<dbReference type="OrthoDB" id="444592at2759"/>
<dbReference type="Gene3D" id="3.20.190.10">
    <property type="entry name" value="MutM-like, N-terminal"/>
    <property type="match status" value="1"/>
</dbReference>
<dbReference type="GeneID" id="25991000"/>
<feature type="compositionally biased region" description="Basic residues" evidence="3">
    <location>
        <begin position="591"/>
        <end position="602"/>
    </location>
</feature>
<dbReference type="GO" id="GO:0003676">
    <property type="term" value="F:nucleic acid binding"/>
    <property type="evidence" value="ECO:0007669"/>
    <property type="project" value="InterPro"/>
</dbReference>
<dbReference type="GO" id="GO:0008534">
    <property type="term" value="F:oxidized purine nucleobase lesion DNA N-glycosylase activity"/>
    <property type="evidence" value="ECO:0007669"/>
    <property type="project" value="UniProtKB-EC"/>
</dbReference>
<dbReference type="SUPFAM" id="SSF46946">
    <property type="entry name" value="S13-like H2TH domain"/>
    <property type="match status" value="1"/>
</dbReference>
<feature type="compositionally biased region" description="Basic residues" evidence="3">
    <location>
        <begin position="352"/>
        <end position="361"/>
    </location>
</feature>
<dbReference type="PANTHER" id="PTHR22993">
    <property type="entry name" value="FORMAMIDOPYRIMIDINE-DNA GLYCOSYLASE"/>
    <property type="match status" value="1"/>
</dbReference>
<dbReference type="PANTHER" id="PTHR22993:SF9">
    <property type="entry name" value="FORMAMIDOPYRIMIDINE-DNA GLYCOSYLASE"/>
    <property type="match status" value="1"/>
</dbReference>
<reference evidence="5 6" key="1">
    <citation type="journal article" date="2012" name="Eukaryot. Cell">
        <title>Draft genome sequence of CBS 2479, the standard type strain of Trichosporon asahii.</title>
        <authorList>
            <person name="Yang R.Y."/>
            <person name="Li H.T."/>
            <person name="Zhu H."/>
            <person name="Zhou G.P."/>
            <person name="Wang M."/>
            <person name="Wang L."/>
        </authorList>
    </citation>
    <scope>NUCLEOTIDE SEQUENCE [LARGE SCALE GENOMIC DNA]</scope>
    <source>
        <strain evidence="6">ATCC 90039 / CBS 2479 / JCM 2466 / KCTC 7840 / NCYC 2677 / UAMH 7654</strain>
    </source>
</reference>
<evidence type="ECO:0000256" key="2">
    <source>
        <dbReference type="ARBA" id="ARBA00012024"/>
    </source>
</evidence>
<dbReference type="GO" id="GO:0006284">
    <property type="term" value="P:base-excision repair"/>
    <property type="evidence" value="ECO:0007669"/>
    <property type="project" value="InterPro"/>
</dbReference>
<dbReference type="AlphaFoldDB" id="J6F7H9"/>
<evidence type="ECO:0000256" key="1">
    <source>
        <dbReference type="ARBA" id="ARBA00001668"/>
    </source>
</evidence>
<dbReference type="Proteomes" id="UP000002748">
    <property type="component" value="Unassembled WGS sequence"/>
</dbReference>
<protein>
    <recommendedName>
        <fullName evidence="2">DNA-formamidopyrimidine glycosylase</fullName>
        <ecNumber evidence="2">3.2.2.23</ecNumber>
    </recommendedName>
</protein>
<dbReference type="HOGENOM" id="CLU_349564_0_0_1"/>
<comment type="catalytic activity">
    <reaction evidence="1">
        <text>Hydrolysis of DNA containing ring-opened 7-methylguanine residues, releasing 2,6-diamino-4-hydroxy-5-(N-methyl)formamidopyrimidine.</text>
        <dbReference type="EC" id="3.2.2.23"/>
    </reaction>
</comment>
<dbReference type="InterPro" id="IPR012319">
    <property type="entry name" value="FPG_cat"/>
</dbReference>
<dbReference type="GO" id="GO:0003906">
    <property type="term" value="F:DNA-(apurinic or apyrimidinic site) endonuclease activity"/>
    <property type="evidence" value="ECO:0007669"/>
    <property type="project" value="InterPro"/>
</dbReference>
<organism evidence="5 6">
    <name type="scientific">Trichosporon asahii var. asahii (strain ATCC 90039 / CBS 2479 / JCM 2466 / KCTC 7840 / NBRC 103889/ NCYC 2677 / UAMH 7654)</name>
    <name type="common">Yeast</name>
    <dbReference type="NCBI Taxonomy" id="1186058"/>
    <lineage>
        <taxon>Eukaryota</taxon>
        <taxon>Fungi</taxon>
        <taxon>Dikarya</taxon>
        <taxon>Basidiomycota</taxon>
        <taxon>Agaricomycotina</taxon>
        <taxon>Tremellomycetes</taxon>
        <taxon>Trichosporonales</taxon>
        <taxon>Trichosporonaceae</taxon>
        <taxon>Trichosporon</taxon>
    </lineage>
</organism>
<feature type="domain" description="Formamidopyrimidine-DNA glycosylase catalytic" evidence="4">
    <location>
        <begin position="16"/>
        <end position="148"/>
    </location>
</feature>
<feature type="region of interest" description="Disordered" evidence="3">
    <location>
        <begin position="591"/>
        <end position="655"/>
    </location>
</feature>
<dbReference type="RefSeq" id="XP_014182492.1">
    <property type="nucleotide sequence ID" value="XM_014327017.1"/>
</dbReference>
<dbReference type="Gene3D" id="1.10.8.50">
    <property type="match status" value="1"/>
</dbReference>
<accession>J6F7H9</accession>
<evidence type="ECO:0000313" key="6">
    <source>
        <dbReference type="Proteomes" id="UP000002748"/>
    </source>
</evidence>
<dbReference type="KEGG" id="tasa:A1Q1_07488"/>
<name>J6F7H9_TRIAS</name>
<dbReference type="InterPro" id="IPR010979">
    <property type="entry name" value="Ribosomal_uS13-like_H2TH"/>
</dbReference>
<dbReference type="VEuPathDB" id="FungiDB:A1Q1_07488"/>
<dbReference type="GO" id="GO:0005634">
    <property type="term" value="C:nucleus"/>
    <property type="evidence" value="ECO:0007669"/>
    <property type="project" value="TreeGrafter"/>
</dbReference>
<dbReference type="EC" id="3.2.2.23" evidence="2"/>
<feature type="region of interest" description="Disordered" evidence="3">
    <location>
        <begin position="463"/>
        <end position="501"/>
    </location>
</feature>
<sequence length="806" mass="89525">MPELPGALPQQNGVLTTSPEVERARRLIAETCTGYTIGKAETYEDTIVYDGASHDEFDVNARESSSSHTFNLEANFKILDYSFRRRQIPSYALRHDRNDPGQEPTWYRRKVNLGEGVDGALLWPPKLTPPDVAGEARELAFLDPRRLGRLRLVPDPVLSHPPLSLLGFDPVLSHPSLDEFKGLLENKRGTVKGLIMDQAFSAGVGNWVADECVPRIVLADWQSPLPSAHPPAAPDSGSRRSADSALFPTNWLFKWRWGKGAKKKKKAVSSTNGDVKVEQPAFLALVGNIVTIVTDVEPDGSPATITFVTVGGRTSAVVTELQKMPSKKAAAAKRKRNATDASDTETDEPPKQRRPRPKVKRKVVRVKKVSTGLFSRERWGDELRPYRGARRESVACRDMFCTRCPPTSTCASTLFADFPQVASSELAVSRGDEHDPIRQFPLTTHTEMWSQVLELLDPFRSEAAPSPVDTQSAARPSFPPIQPTLPKKGVEVQVYPSPSKPMSPRRLLSRLPLVQTPTRFTSLFWRHYNESPRYYPDLPLVQSPIQVADLERPVTPLSLESPSSLWTDSDTLCPSQSSGAVASSKFQTLKRWKNKKKGRRGGSLKTILLSGKRTSSPPGPRWVKSLRKAAHWMSSRERRKSSSQSRAVRASPQRRDAIWRSASTRDYSVYFPRPLSLERAQEVPAPPSSPSSVYSQETFHSLFDEDPSDDCPADDEMDILLDTVSEMPTPLVPSPSTPPKSRLVGWLDAAFRAMWWENVAYGLGRLAFCSTRLALRITLLAVPPLAAWAAFRVSDAALRTTFPPSS</sequence>
<dbReference type="PROSITE" id="PS51068">
    <property type="entry name" value="FPG_CAT"/>
    <property type="match status" value="1"/>
</dbReference>
<dbReference type="InterPro" id="IPR035937">
    <property type="entry name" value="FPG_N"/>
</dbReference>
<dbReference type="EMBL" id="ALBS01000059">
    <property type="protein sequence ID" value="EJT51307.1"/>
    <property type="molecule type" value="Genomic_DNA"/>
</dbReference>
<evidence type="ECO:0000256" key="3">
    <source>
        <dbReference type="SAM" id="MobiDB-lite"/>
    </source>
</evidence>